<keyword evidence="3" id="KW-1185">Reference proteome</keyword>
<keyword evidence="1" id="KW-0472">Membrane</keyword>
<feature type="transmembrane region" description="Helical" evidence="1">
    <location>
        <begin position="33"/>
        <end position="53"/>
    </location>
</feature>
<dbReference type="EMBL" id="CP063849">
    <property type="protein sequence ID" value="QOY88426.1"/>
    <property type="molecule type" value="Genomic_DNA"/>
</dbReference>
<dbReference type="KEGG" id="pfer:IRI77_00215"/>
<keyword evidence="1" id="KW-0812">Transmembrane</keyword>
<proteinExistence type="predicted"/>
<protein>
    <submittedName>
        <fullName evidence="2">Uncharacterized protein</fullName>
    </submittedName>
</protein>
<evidence type="ECO:0000313" key="3">
    <source>
        <dbReference type="Proteomes" id="UP000593892"/>
    </source>
</evidence>
<organism evidence="2 3">
    <name type="scientific">Paludibaculum fermentans</name>
    <dbReference type="NCBI Taxonomy" id="1473598"/>
    <lineage>
        <taxon>Bacteria</taxon>
        <taxon>Pseudomonadati</taxon>
        <taxon>Acidobacteriota</taxon>
        <taxon>Terriglobia</taxon>
        <taxon>Bryobacterales</taxon>
        <taxon>Bryobacteraceae</taxon>
        <taxon>Paludibaculum</taxon>
    </lineage>
</organism>
<dbReference type="Proteomes" id="UP000593892">
    <property type="component" value="Chromosome"/>
</dbReference>
<dbReference type="AlphaFoldDB" id="A0A7S7NRD8"/>
<dbReference type="RefSeq" id="WP_194450088.1">
    <property type="nucleotide sequence ID" value="NZ_CP063849.1"/>
</dbReference>
<sequence length="398" mass="43791">MLSWGLVLFSVTGLALRIRSGLRSTSPGRLFRLALFLFAGIQMVVYVFTYPLFAAQAGYINWYYVPQVILVVELVASVFDAAIAFAHSPANRWPVLRPAALSATAAALLVIASIGYTHTVIVTSRPDINQWITAARLINRHTPPGTRIAGFSVGTQAFFLEGDRVISNLDGVINSPEFVRTYLRRGAAEQFLRDQKVEYLSDHLGDVSTDDVYFSNSVIDHRWLTPLTQWPSWDAGTYSIARIDFSKPAQPLPESPIFPAAYNAHGPKVDWGKHAATEALVLTPERITEAAVSLAPIGKQFNYLKIQCDVVPLDQRPAAPGGLLYLLVSARGFPGLIKSWLPGDRMAGGRGERHINVFVEHTQAVSDLGELFILSESGRFDIAVNNCTASEMPWGRRP</sequence>
<gene>
    <name evidence="2" type="ORF">IRI77_00215</name>
</gene>
<evidence type="ECO:0000256" key="1">
    <source>
        <dbReference type="SAM" id="Phobius"/>
    </source>
</evidence>
<reference evidence="2 3" key="1">
    <citation type="submission" date="2020-10" db="EMBL/GenBank/DDBJ databases">
        <title>Complete genome sequence of Paludibaculum fermentans P105T, a facultatively anaerobic acidobacterium capable of dissimilatory Fe(III) reduction.</title>
        <authorList>
            <person name="Dedysh S.N."/>
            <person name="Beletsky A.V."/>
            <person name="Kulichevskaya I.S."/>
            <person name="Mardanov A.V."/>
            <person name="Ravin N.V."/>
        </authorList>
    </citation>
    <scope>NUCLEOTIDE SEQUENCE [LARGE SCALE GENOMIC DNA]</scope>
    <source>
        <strain evidence="2 3">P105</strain>
    </source>
</reference>
<feature type="transmembrane region" description="Helical" evidence="1">
    <location>
        <begin position="65"/>
        <end position="87"/>
    </location>
</feature>
<evidence type="ECO:0000313" key="2">
    <source>
        <dbReference type="EMBL" id="QOY88426.1"/>
    </source>
</evidence>
<accession>A0A7S7NRD8</accession>
<keyword evidence="1" id="KW-1133">Transmembrane helix</keyword>
<feature type="transmembrane region" description="Helical" evidence="1">
    <location>
        <begin position="99"/>
        <end position="122"/>
    </location>
</feature>
<name>A0A7S7NRD8_PALFE</name>